<dbReference type="Proteomes" id="UP000461768">
    <property type="component" value="Unassembled WGS sequence"/>
</dbReference>
<keyword evidence="2" id="KW-1185">Reference proteome</keyword>
<organism evidence="1 2">
    <name type="scientific">Candidatus Galacturonatibacter soehngenii</name>
    <dbReference type="NCBI Taxonomy" id="2307010"/>
    <lineage>
        <taxon>Bacteria</taxon>
        <taxon>Bacillati</taxon>
        <taxon>Bacillota</taxon>
        <taxon>Clostridia</taxon>
        <taxon>Lachnospirales</taxon>
        <taxon>Lachnospiraceae</taxon>
        <taxon>Candidatus Galacturonatibacter</taxon>
    </lineage>
</organism>
<protein>
    <recommendedName>
        <fullName evidence="3">DUF1444 family protein</fullName>
    </recommendedName>
</protein>
<sequence>MNYKIFKEEICNLIAQKVGDECEVSLKTIRKNNDVVLDGLTLRKENESISPTIYLNHYYKSYLTGESINEIVNEIMELYDENNKQMNIDTSFFSNYECTKQRIVFKMIHYEKNKILLDSIPHIKFLDLAIVFYYLVHSEKFGNATILIYNSHLEIWGIGSYEIFQVAKANTQRLLPHKVSRIEDILKEELEEEYWDEIEEGDIPMYVLTNHSKLNGAACMLYPEVLKEFSRTVGCDLYLLPSSVHEIIIIPKSHKTKVSELKAMVKETNENHVEKEEILSYSVYEYLQEEDRLQIAVE</sequence>
<dbReference type="RefSeq" id="WP_151141234.1">
    <property type="nucleotide sequence ID" value="NZ_WAGX01000003.1"/>
</dbReference>
<evidence type="ECO:0000313" key="2">
    <source>
        <dbReference type="Proteomes" id="UP000461768"/>
    </source>
</evidence>
<dbReference type="Pfam" id="PF18941">
    <property type="entry name" value="DUF5688"/>
    <property type="match status" value="1"/>
</dbReference>
<reference evidence="1 2" key="2">
    <citation type="submission" date="2020-02" db="EMBL/GenBank/DDBJ databases">
        <title>Candidatus Galacturonibacter soehngenii shows hetero-acetogenic catabolism of galacturonic acid but lacks a canonical carbon monoxide dehydrogenase/acetyl-CoA synthase complex.</title>
        <authorList>
            <person name="Diender M."/>
            <person name="Stouten G.R."/>
            <person name="Petersen J.F."/>
            <person name="Nielsen P.H."/>
            <person name="Dueholm M.S."/>
            <person name="Pronk J.T."/>
            <person name="Van Loosdrecht M.C.M."/>
        </authorList>
    </citation>
    <scope>NUCLEOTIDE SEQUENCE [LARGE SCALE GENOMIC DNA]</scope>
    <source>
        <strain evidence="1">GalUA</strain>
    </source>
</reference>
<accession>A0A7V7UHY8</accession>
<gene>
    <name evidence="1" type="ORF">F7O84_01875</name>
</gene>
<comment type="caution">
    <text evidence="1">The sequence shown here is derived from an EMBL/GenBank/DDBJ whole genome shotgun (WGS) entry which is preliminary data.</text>
</comment>
<evidence type="ECO:0000313" key="1">
    <source>
        <dbReference type="EMBL" id="KAB1440603.1"/>
    </source>
</evidence>
<reference evidence="1 2" key="1">
    <citation type="submission" date="2019-09" db="EMBL/GenBank/DDBJ databases">
        <authorList>
            <person name="Valk L.C."/>
        </authorList>
    </citation>
    <scope>NUCLEOTIDE SEQUENCE [LARGE SCALE GENOMIC DNA]</scope>
    <source>
        <strain evidence="1">GalUA</strain>
    </source>
</reference>
<dbReference type="AlphaFoldDB" id="A0A7V7UHY8"/>
<dbReference type="InterPro" id="IPR043743">
    <property type="entry name" value="DUF5688"/>
</dbReference>
<evidence type="ECO:0008006" key="3">
    <source>
        <dbReference type="Google" id="ProtNLM"/>
    </source>
</evidence>
<dbReference type="OrthoDB" id="1655031at2"/>
<dbReference type="EMBL" id="WAGX01000003">
    <property type="protein sequence ID" value="KAB1440603.1"/>
    <property type="molecule type" value="Genomic_DNA"/>
</dbReference>
<proteinExistence type="predicted"/>
<name>A0A7V7UHY8_9FIRM</name>